<dbReference type="AlphaFoldDB" id="C1EGT4"/>
<dbReference type="SUPFAM" id="SSF55811">
    <property type="entry name" value="Nudix"/>
    <property type="match status" value="1"/>
</dbReference>
<dbReference type="PRINTS" id="PR00502">
    <property type="entry name" value="NUDIXFAMILY"/>
</dbReference>
<protein>
    <recommendedName>
        <fullName evidence="3">Nudix hydrolase domain-containing protein</fullName>
    </recommendedName>
</protein>
<dbReference type="FunCoup" id="C1EGT4">
    <property type="interactions" value="416"/>
</dbReference>
<dbReference type="PANTHER" id="PTHR16099:SF5">
    <property type="entry name" value="NUCLEOTIDE TRIPHOSPHATE DIPHOSPHATASE NUDT15"/>
    <property type="match status" value="1"/>
</dbReference>
<dbReference type="KEGG" id="mis:MICPUN_63986"/>
<dbReference type="GO" id="GO:0006203">
    <property type="term" value="P:dGTP catabolic process"/>
    <property type="evidence" value="ECO:0007669"/>
    <property type="project" value="TreeGrafter"/>
</dbReference>
<accession>C1EGT4</accession>
<dbReference type="Gene3D" id="3.90.79.10">
    <property type="entry name" value="Nucleoside Triphosphate Pyrophosphohydrolase"/>
    <property type="match status" value="1"/>
</dbReference>
<organism evidence="4 5">
    <name type="scientific">Micromonas commoda (strain RCC299 / NOUM17 / CCMP2709)</name>
    <name type="common">Picoplanktonic green alga</name>
    <dbReference type="NCBI Taxonomy" id="296587"/>
    <lineage>
        <taxon>Eukaryota</taxon>
        <taxon>Viridiplantae</taxon>
        <taxon>Chlorophyta</taxon>
        <taxon>Mamiellophyceae</taxon>
        <taxon>Mamiellales</taxon>
        <taxon>Mamiellaceae</taxon>
        <taxon>Micromonas</taxon>
    </lineage>
</organism>
<proteinExistence type="inferred from homology"/>
<gene>
    <name evidence="4" type="ORF">MICPUN_63986</name>
</gene>
<dbReference type="InterPro" id="IPR020476">
    <property type="entry name" value="Nudix_hydrolase"/>
</dbReference>
<dbReference type="InParanoid" id="C1EGT4"/>
<dbReference type="InterPro" id="IPR015797">
    <property type="entry name" value="NUDIX_hydrolase-like_dom_sf"/>
</dbReference>
<keyword evidence="5" id="KW-1185">Reference proteome</keyword>
<dbReference type="eggNOG" id="ENOG502S3YT">
    <property type="taxonomic scope" value="Eukaryota"/>
</dbReference>
<name>C1EGT4_MICCC</name>
<dbReference type="Proteomes" id="UP000002009">
    <property type="component" value="Chromosome 14"/>
</dbReference>
<dbReference type="InterPro" id="IPR000086">
    <property type="entry name" value="NUDIX_hydrolase_dom"/>
</dbReference>
<dbReference type="GO" id="GO:0035539">
    <property type="term" value="F:8-oxo-7,8-dihydrodeoxyguanosine triphosphate pyrophosphatase activity"/>
    <property type="evidence" value="ECO:0007669"/>
    <property type="project" value="TreeGrafter"/>
</dbReference>
<evidence type="ECO:0000313" key="4">
    <source>
        <dbReference type="EMBL" id="ACO67383.1"/>
    </source>
</evidence>
<dbReference type="PROSITE" id="PS51462">
    <property type="entry name" value="NUDIX"/>
    <property type="match status" value="1"/>
</dbReference>
<reference evidence="4 5" key="1">
    <citation type="journal article" date="2009" name="Science">
        <title>Green evolution and dynamic adaptations revealed by genomes of the marine picoeukaryotes Micromonas.</title>
        <authorList>
            <person name="Worden A.Z."/>
            <person name="Lee J.H."/>
            <person name="Mock T."/>
            <person name="Rouze P."/>
            <person name="Simmons M.P."/>
            <person name="Aerts A.L."/>
            <person name="Allen A.E."/>
            <person name="Cuvelier M.L."/>
            <person name="Derelle E."/>
            <person name="Everett M.V."/>
            <person name="Foulon E."/>
            <person name="Grimwood J."/>
            <person name="Gundlach H."/>
            <person name="Henrissat B."/>
            <person name="Napoli C."/>
            <person name="McDonald S.M."/>
            <person name="Parker M.S."/>
            <person name="Rombauts S."/>
            <person name="Salamov A."/>
            <person name="Von Dassow P."/>
            <person name="Badger J.H."/>
            <person name="Coutinho P.M."/>
            <person name="Demir E."/>
            <person name="Dubchak I."/>
            <person name="Gentemann C."/>
            <person name="Eikrem W."/>
            <person name="Gready J.E."/>
            <person name="John U."/>
            <person name="Lanier W."/>
            <person name="Lindquist E.A."/>
            <person name="Lucas S."/>
            <person name="Mayer K.F."/>
            <person name="Moreau H."/>
            <person name="Not F."/>
            <person name="Otillar R."/>
            <person name="Panaud O."/>
            <person name="Pangilinan J."/>
            <person name="Paulsen I."/>
            <person name="Piegu B."/>
            <person name="Poliakov A."/>
            <person name="Robbens S."/>
            <person name="Schmutz J."/>
            <person name="Toulza E."/>
            <person name="Wyss T."/>
            <person name="Zelensky A."/>
            <person name="Zhou K."/>
            <person name="Armbrust E.V."/>
            <person name="Bhattacharya D."/>
            <person name="Goodenough U.W."/>
            <person name="Van de Peer Y."/>
            <person name="Grigoriev I.V."/>
        </authorList>
    </citation>
    <scope>NUCLEOTIDE SEQUENCE [LARGE SCALE GENOMIC DNA]</scope>
    <source>
        <strain evidence="5">RCC299 / NOUM17</strain>
    </source>
</reference>
<dbReference type="CDD" id="cd04678">
    <property type="entry name" value="NUDIX_MTH2_Nudt15"/>
    <property type="match status" value="1"/>
</dbReference>
<dbReference type="EMBL" id="CP001332">
    <property type="protein sequence ID" value="ACO67383.1"/>
    <property type="molecule type" value="Genomic_DNA"/>
</dbReference>
<dbReference type="STRING" id="296587.C1EGT4"/>
<evidence type="ECO:0000313" key="5">
    <source>
        <dbReference type="Proteomes" id="UP000002009"/>
    </source>
</evidence>
<feature type="domain" description="Nudix hydrolase" evidence="3">
    <location>
        <begin position="11"/>
        <end position="140"/>
    </location>
</feature>
<evidence type="ECO:0000259" key="3">
    <source>
        <dbReference type="PROSITE" id="PS51462"/>
    </source>
</evidence>
<dbReference type="PANTHER" id="PTHR16099">
    <property type="entry name" value="8-OXO-DGTP DIPHOSPHATES NUDT15"/>
    <property type="match status" value="1"/>
</dbReference>
<dbReference type="PROSITE" id="PS00893">
    <property type="entry name" value="NUDIX_BOX"/>
    <property type="match status" value="1"/>
</dbReference>
<evidence type="ECO:0000256" key="2">
    <source>
        <dbReference type="RuleBase" id="RU003476"/>
    </source>
</evidence>
<dbReference type="FunFam" id="3.90.79.10:FF:000060">
    <property type="entry name" value="Nudix hydrolase 1"/>
    <property type="match status" value="1"/>
</dbReference>
<sequence length="147" mass="16582">MGGDSTAVKRWPRVGVGVLIVKEGKVLIGKRKGSHGAGQYALPGGKLEWRETWEQCARREILEETGIELTGDVTYAYTCEAVIDDDNHWITVFMRADVPADTTAVNTEPDKCEGWEWMEWGDHKVPTPRFLPLDIILKETGPRRFEP</sequence>
<dbReference type="OMA" id="HFEASRN"/>
<dbReference type="GeneID" id="8248854"/>
<dbReference type="RefSeq" id="XP_002506125.1">
    <property type="nucleotide sequence ID" value="XM_002506079.1"/>
</dbReference>
<keyword evidence="1 2" id="KW-0378">Hydrolase</keyword>
<dbReference type="GO" id="GO:0005829">
    <property type="term" value="C:cytosol"/>
    <property type="evidence" value="ECO:0007669"/>
    <property type="project" value="TreeGrafter"/>
</dbReference>
<dbReference type="InterPro" id="IPR020084">
    <property type="entry name" value="NUDIX_hydrolase_CS"/>
</dbReference>
<dbReference type="Pfam" id="PF00293">
    <property type="entry name" value="NUDIX"/>
    <property type="match status" value="1"/>
</dbReference>
<dbReference type="OrthoDB" id="447842at2759"/>
<comment type="similarity">
    <text evidence="2">Belongs to the Nudix hydrolase family.</text>
</comment>
<evidence type="ECO:0000256" key="1">
    <source>
        <dbReference type="ARBA" id="ARBA00022801"/>
    </source>
</evidence>